<reference evidence="2 3" key="1">
    <citation type="journal article" date="2022" name="Int. J. Syst. Evol. Microbiol.">
        <title>Prevotella herbatica sp. nov., a plant polysaccharide-decomposing anaerobic bacterium isolated from a methanogenic reactor.</title>
        <authorList>
            <person name="Uek A."/>
            <person name="Tonouchi A."/>
            <person name="Kaku N."/>
            <person name="Ueki K."/>
        </authorList>
    </citation>
    <scope>NUCLEOTIDE SEQUENCE [LARGE SCALE GENOMIC DNA]</scope>
    <source>
        <strain evidence="2 3">WR041</strain>
    </source>
</reference>
<dbReference type="RefSeq" id="WP_207155500.1">
    <property type="nucleotide sequence ID" value="NZ_AP024484.1"/>
</dbReference>
<dbReference type="NCBIfam" id="NF047436">
    <property type="entry name" value="LA_2272_repeat"/>
    <property type="match status" value="2"/>
</dbReference>
<evidence type="ECO:0000256" key="1">
    <source>
        <dbReference type="SAM" id="SignalP"/>
    </source>
</evidence>
<dbReference type="EMBL" id="AP024484">
    <property type="protein sequence ID" value="BCS85352.1"/>
    <property type="molecule type" value="Genomic_DNA"/>
</dbReference>
<accession>A0ABN6EHH7</accession>
<protein>
    <submittedName>
        <fullName evidence="2">Uncharacterized protein</fullName>
    </submittedName>
</protein>
<organism evidence="2 3">
    <name type="scientific">Prevotella herbatica</name>
    <dbReference type="NCBI Taxonomy" id="2801997"/>
    <lineage>
        <taxon>Bacteria</taxon>
        <taxon>Pseudomonadati</taxon>
        <taxon>Bacteroidota</taxon>
        <taxon>Bacteroidia</taxon>
        <taxon>Bacteroidales</taxon>
        <taxon>Prevotellaceae</taxon>
        <taxon>Prevotella</taxon>
    </lineage>
</organism>
<feature type="signal peptide" evidence="1">
    <location>
        <begin position="1"/>
        <end position="22"/>
    </location>
</feature>
<keyword evidence="3" id="KW-1185">Reference proteome</keyword>
<evidence type="ECO:0000313" key="2">
    <source>
        <dbReference type="EMBL" id="BCS85352.1"/>
    </source>
</evidence>
<gene>
    <name evidence="2" type="ORF">prwr041_12450</name>
</gene>
<evidence type="ECO:0000313" key="3">
    <source>
        <dbReference type="Proteomes" id="UP001319045"/>
    </source>
</evidence>
<feature type="chain" id="PRO_5045193715" evidence="1">
    <location>
        <begin position="23"/>
        <end position="352"/>
    </location>
</feature>
<sequence>MKTIKGISILFLAVLASFNTNAQEKKTVQVSFIYPVGTAGTNSVDYKNNFSFNIIGGLNGGVNGFEFGSVANINEGDVNGCQISGVCNVTSGNNRGGIISGVCNMASGDSKGLLVSGVANLTKGQSTGVEISGVANVSDSHKGLQLSTINLVKNNLYGSQIGVVNYAKKGKGIQIGVVNVCDADDDVIPIGLFNVVKNGYYAFEVSTNELFITSLSYKMGKEKFHTIFRAGIGEHNDKSVFSTGLGFGSIIPIKDNHKLNMELICDALHYNWKWGDNKMNLLNQFNLNYQYQVTKHLGIKVGPSFKTFVTNQKENGEFASVIKMPHTLFEHSGSKYRVAGWIGFNAGMVFSL</sequence>
<name>A0ABN6EHH7_9BACT</name>
<proteinExistence type="predicted"/>
<keyword evidence="1" id="KW-0732">Signal</keyword>
<dbReference type="Proteomes" id="UP001319045">
    <property type="component" value="Chromosome"/>
</dbReference>
<dbReference type="InterPro" id="IPR058093">
    <property type="entry name" value="LA_2272-like"/>
</dbReference>